<comment type="caution">
    <text evidence="13">The sequence shown here is derived from an EMBL/GenBank/DDBJ whole genome shotgun (WGS) entry which is preliminary data.</text>
</comment>
<dbReference type="InterPro" id="IPR055558">
    <property type="entry name" value="DUF7134"/>
</dbReference>
<dbReference type="Pfam" id="PF07730">
    <property type="entry name" value="HisKA_3"/>
    <property type="match status" value="1"/>
</dbReference>
<dbReference type="InterPro" id="IPR003594">
    <property type="entry name" value="HATPase_dom"/>
</dbReference>
<keyword evidence="9" id="KW-1133">Transmembrane helix</keyword>
<dbReference type="GO" id="GO:0046983">
    <property type="term" value="F:protein dimerization activity"/>
    <property type="evidence" value="ECO:0007669"/>
    <property type="project" value="InterPro"/>
</dbReference>
<sequence>MVSTGSSDTLPPRHLLILDVVLVVAVLGYGLLVQGVPAVGASPLSLLVQAGLCLPYLLRRRFPTETYAITLACGIAQLGLGMGPLVADVMVTVSLWSLATLRPLRVSLFGAAAALAWLVALGLLHLGRGGFDLGELSTGVLLVAVAWFAGRLKRTRRAHLASLRERAEYLERQRESELRMASINERTRIARDLHDVISHSLSAVTLLADGAVASVDTNPADARDAMVRVRDTSREAMKQMRSMLSVLRTDDDQDLTPAPRLDDVSSLLAEARTAGTPAHASLAEVDAPADVQVVAYRVIQEALTNVRKHAKTAQRVEVEITRINRELRIRVTDDGQDSTQPEQGHGLIGMTERVTALGGILHASHSPTGGFEVLAQLPLRRENP</sequence>
<dbReference type="InterPro" id="IPR050482">
    <property type="entry name" value="Sensor_HK_TwoCompSys"/>
</dbReference>
<protein>
    <recommendedName>
        <fullName evidence="2">histidine kinase</fullName>
        <ecNumber evidence="2">2.7.13.3</ecNumber>
    </recommendedName>
</protein>
<dbReference type="EMBL" id="MSKJ01000005">
    <property type="protein sequence ID" value="OLO45858.1"/>
    <property type="molecule type" value="Genomic_DNA"/>
</dbReference>
<keyword evidence="7" id="KW-0067">ATP-binding</keyword>
<keyword evidence="9" id="KW-0472">Membrane</keyword>
<dbReference type="Pfam" id="PF02518">
    <property type="entry name" value="HATPase_c"/>
    <property type="match status" value="1"/>
</dbReference>
<feature type="transmembrane region" description="Helical" evidence="9">
    <location>
        <begin position="15"/>
        <end position="32"/>
    </location>
</feature>
<dbReference type="GO" id="GO:0016020">
    <property type="term" value="C:membrane"/>
    <property type="evidence" value="ECO:0007669"/>
    <property type="project" value="InterPro"/>
</dbReference>
<evidence type="ECO:0000259" key="10">
    <source>
        <dbReference type="Pfam" id="PF02518"/>
    </source>
</evidence>
<keyword evidence="5" id="KW-0547">Nucleotide-binding</keyword>
<comment type="catalytic activity">
    <reaction evidence="1">
        <text>ATP + protein L-histidine = ADP + protein N-phospho-L-histidine.</text>
        <dbReference type="EC" id="2.7.13.3"/>
    </reaction>
</comment>
<accession>A0A1Q8VCM8</accession>
<feature type="transmembrane region" description="Helical" evidence="9">
    <location>
        <begin position="67"/>
        <end position="86"/>
    </location>
</feature>
<dbReference type="AlphaFoldDB" id="A0A1Q8VCM8"/>
<keyword evidence="4" id="KW-0808">Transferase</keyword>
<evidence type="ECO:0000259" key="12">
    <source>
        <dbReference type="Pfam" id="PF23539"/>
    </source>
</evidence>
<dbReference type="Gene3D" id="3.30.565.10">
    <property type="entry name" value="Histidine kinase-like ATPase, C-terminal domain"/>
    <property type="match status" value="1"/>
</dbReference>
<dbReference type="Pfam" id="PF23539">
    <property type="entry name" value="DUF7134"/>
    <property type="match status" value="1"/>
</dbReference>
<evidence type="ECO:0000256" key="8">
    <source>
        <dbReference type="ARBA" id="ARBA00023012"/>
    </source>
</evidence>
<dbReference type="SUPFAM" id="SSF55874">
    <property type="entry name" value="ATPase domain of HSP90 chaperone/DNA topoisomerase II/histidine kinase"/>
    <property type="match status" value="1"/>
</dbReference>
<keyword evidence="8" id="KW-0902">Two-component regulatory system</keyword>
<evidence type="ECO:0000313" key="14">
    <source>
        <dbReference type="Proteomes" id="UP000186857"/>
    </source>
</evidence>
<keyword evidence="3" id="KW-0597">Phosphoprotein</keyword>
<dbReference type="Proteomes" id="UP000186857">
    <property type="component" value="Unassembled WGS sequence"/>
</dbReference>
<name>A0A1Q8VCM8_9ACTO</name>
<evidence type="ECO:0000256" key="3">
    <source>
        <dbReference type="ARBA" id="ARBA00022553"/>
    </source>
</evidence>
<organism evidence="13 14">
    <name type="scientific">Actinomyces oris</name>
    <dbReference type="NCBI Taxonomy" id="544580"/>
    <lineage>
        <taxon>Bacteria</taxon>
        <taxon>Bacillati</taxon>
        <taxon>Actinomycetota</taxon>
        <taxon>Actinomycetes</taxon>
        <taxon>Actinomycetales</taxon>
        <taxon>Actinomycetaceae</taxon>
        <taxon>Actinomyces</taxon>
    </lineage>
</organism>
<dbReference type="EC" id="2.7.13.3" evidence="2"/>
<feature type="domain" description="Histidine kinase/HSP90-like ATPase" evidence="10">
    <location>
        <begin position="295"/>
        <end position="380"/>
    </location>
</feature>
<dbReference type="RefSeq" id="WP_075376130.1">
    <property type="nucleotide sequence ID" value="NZ_MSKJ01000005.1"/>
</dbReference>
<proteinExistence type="predicted"/>
<keyword evidence="9" id="KW-0812">Transmembrane</keyword>
<feature type="transmembrane region" description="Helical" evidence="9">
    <location>
        <begin position="106"/>
        <end position="126"/>
    </location>
</feature>
<evidence type="ECO:0000256" key="2">
    <source>
        <dbReference type="ARBA" id="ARBA00012438"/>
    </source>
</evidence>
<reference evidence="13 14" key="1">
    <citation type="submission" date="2016-12" db="EMBL/GenBank/DDBJ databases">
        <title>Genomic Comparison of strains in the 'Actinomyces naeslundii' Group.</title>
        <authorList>
            <person name="Mughal S.R."/>
            <person name="Do T."/>
            <person name="Gilbert S.C."/>
            <person name="Witherden E.A."/>
            <person name="Didelot X."/>
            <person name="Beighton D."/>
        </authorList>
    </citation>
    <scope>NUCLEOTIDE SEQUENCE [LARGE SCALE GENOMIC DNA]</scope>
    <source>
        <strain evidence="13 14">CCUG 33920</strain>
    </source>
</reference>
<evidence type="ECO:0000256" key="7">
    <source>
        <dbReference type="ARBA" id="ARBA00022840"/>
    </source>
</evidence>
<dbReference type="GO" id="GO:0000155">
    <property type="term" value="F:phosphorelay sensor kinase activity"/>
    <property type="evidence" value="ECO:0007669"/>
    <property type="project" value="InterPro"/>
</dbReference>
<dbReference type="GO" id="GO:0005524">
    <property type="term" value="F:ATP binding"/>
    <property type="evidence" value="ECO:0007669"/>
    <property type="project" value="UniProtKB-KW"/>
</dbReference>
<evidence type="ECO:0000256" key="1">
    <source>
        <dbReference type="ARBA" id="ARBA00000085"/>
    </source>
</evidence>
<evidence type="ECO:0000313" key="13">
    <source>
        <dbReference type="EMBL" id="OLO45858.1"/>
    </source>
</evidence>
<feature type="transmembrane region" description="Helical" evidence="9">
    <location>
        <begin position="133"/>
        <end position="150"/>
    </location>
</feature>
<feature type="domain" description="Signal transduction histidine kinase subgroup 3 dimerisation and phosphoacceptor" evidence="11">
    <location>
        <begin position="185"/>
        <end position="251"/>
    </location>
</feature>
<dbReference type="PANTHER" id="PTHR24421:SF10">
    <property type="entry name" value="NITRATE_NITRITE SENSOR PROTEIN NARQ"/>
    <property type="match status" value="1"/>
</dbReference>
<evidence type="ECO:0000256" key="5">
    <source>
        <dbReference type="ARBA" id="ARBA00022741"/>
    </source>
</evidence>
<evidence type="ECO:0000259" key="11">
    <source>
        <dbReference type="Pfam" id="PF07730"/>
    </source>
</evidence>
<dbReference type="InterPro" id="IPR036890">
    <property type="entry name" value="HATPase_C_sf"/>
</dbReference>
<evidence type="ECO:0000256" key="6">
    <source>
        <dbReference type="ARBA" id="ARBA00022777"/>
    </source>
</evidence>
<dbReference type="CDD" id="cd16917">
    <property type="entry name" value="HATPase_UhpB-NarQ-NarX-like"/>
    <property type="match status" value="1"/>
</dbReference>
<dbReference type="OrthoDB" id="227596at2"/>
<gene>
    <name evidence="13" type="ORF">BKH29_02570</name>
</gene>
<dbReference type="Gene3D" id="1.20.5.1930">
    <property type="match status" value="1"/>
</dbReference>
<evidence type="ECO:0000256" key="9">
    <source>
        <dbReference type="SAM" id="Phobius"/>
    </source>
</evidence>
<keyword evidence="6" id="KW-0418">Kinase</keyword>
<feature type="domain" description="DUF7134" evidence="12">
    <location>
        <begin position="13"/>
        <end position="157"/>
    </location>
</feature>
<dbReference type="PANTHER" id="PTHR24421">
    <property type="entry name" value="NITRATE/NITRITE SENSOR PROTEIN NARX-RELATED"/>
    <property type="match status" value="1"/>
</dbReference>
<dbReference type="InterPro" id="IPR011712">
    <property type="entry name" value="Sig_transdc_His_kin_sub3_dim/P"/>
</dbReference>
<evidence type="ECO:0000256" key="4">
    <source>
        <dbReference type="ARBA" id="ARBA00022679"/>
    </source>
</evidence>